<protein>
    <submittedName>
        <fullName evidence="1">Tetraprenyl-beta-curcumene synthase</fullName>
    </submittedName>
</protein>
<dbReference type="OrthoDB" id="2371262at2"/>
<keyword evidence="2" id="KW-1185">Reference proteome</keyword>
<dbReference type="InterPro" id="IPR019712">
    <property type="entry name" value="YtpB-like"/>
</dbReference>
<dbReference type="AlphaFoldDB" id="A0A1M4T8L4"/>
<organism evidence="1 2">
    <name type="scientific">Caldanaerobius fijiensis DSM 17918</name>
    <dbReference type="NCBI Taxonomy" id="1121256"/>
    <lineage>
        <taxon>Bacteria</taxon>
        <taxon>Bacillati</taxon>
        <taxon>Bacillota</taxon>
        <taxon>Clostridia</taxon>
        <taxon>Thermoanaerobacterales</taxon>
        <taxon>Thermoanaerobacteraceae</taxon>
        <taxon>Caldanaerobius</taxon>
    </lineage>
</organism>
<dbReference type="RefSeq" id="WP_073341252.1">
    <property type="nucleotide sequence ID" value="NZ_FQVH01000001.1"/>
</dbReference>
<evidence type="ECO:0000313" key="2">
    <source>
        <dbReference type="Proteomes" id="UP000184088"/>
    </source>
</evidence>
<sequence length="354" mass="41416">MEIKDNLYQARLIFDYVTKVFPIVDNEVNDYMALAKNIPDFELQRQALNSIETKKFHCIGGSVYALYPSVDKKNMVHFVTAYQTISDYLDNLCDRAGEYDEMAFRQLHKAMTDALDPESELVDYYKYYPYKDDGGYLNYLVTQCKNYIEMLPSYDVIKNDALYLAQLYSDLQVYKHISLEAREKKMRQWFNKYISEHPDINGWEFSAATGSTLGVFMLAALAHKADLDQEEVEDVLKAYFPWICGLHILLDYYIDLYEDIEEGDLNFVSYYETNKKCEERLSYFLTNALQRSMKLKYPLFHHTIVEGLIAMYLSDPKAKINAHKEITRRLIKKAGRFAGLLYYICLGLRKASKL</sequence>
<proteinExistence type="predicted"/>
<reference evidence="1 2" key="1">
    <citation type="submission" date="2016-11" db="EMBL/GenBank/DDBJ databases">
        <authorList>
            <person name="Jaros S."/>
            <person name="Januszkiewicz K."/>
            <person name="Wedrychowicz H."/>
        </authorList>
    </citation>
    <scope>NUCLEOTIDE SEQUENCE [LARGE SCALE GENOMIC DNA]</scope>
    <source>
        <strain evidence="1 2">DSM 17918</strain>
    </source>
</reference>
<name>A0A1M4T8L4_9THEO</name>
<gene>
    <name evidence="1" type="ORF">SAMN02746089_00246</name>
</gene>
<dbReference type="Proteomes" id="UP000184088">
    <property type="component" value="Unassembled WGS sequence"/>
</dbReference>
<evidence type="ECO:0000313" key="1">
    <source>
        <dbReference type="EMBL" id="SHE40819.1"/>
    </source>
</evidence>
<accession>A0A1M4T8L4</accession>
<dbReference type="STRING" id="1121256.SAMN02746089_00246"/>
<dbReference type="EMBL" id="FQVH01000001">
    <property type="protein sequence ID" value="SHE40819.1"/>
    <property type="molecule type" value="Genomic_DNA"/>
</dbReference>
<dbReference type="Pfam" id="PF10776">
    <property type="entry name" value="DUF2600"/>
    <property type="match status" value="1"/>
</dbReference>